<dbReference type="Gene3D" id="3.30.565.10">
    <property type="entry name" value="Histidine kinase-like ATPase, C-terminal domain"/>
    <property type="match status" value="1"/>
</dbReference>
<comment type="caution">
    <text evidence="1">The sequence shown here is derived from an EMBL/GenBank/DDBJ whole genome shotgun (WGS) entry which is preliminary data.</text>
</comment>
<keyword evidence="1" id="KW-0067">ATP-binding</keyword>
<keyword evidence="2" id="KW-1185">Reference proteome</keyword>
<dbReference type="GO" id="GO:0005524">
    <property type="term" value="F:ATP binding"/>
    <property type="evidence" value="ECO:0007669"/>
    <property type="project" value="UniProtKB-KW"/>
</dbReference>
<sequence>MSTRTQRTETAVLPATEASVGEARRWLSKILDNHPRSDDAVLLLSEAATNSVLHTGSPHISITVTIEKNHDVLGAVRSSDLGEARWLVELGCGAF</sequence>
<dbReference type="InterPro" id="IPR036890">
    <property type="entry name" value="HATPase_C_sf"/>
</dbReference>
<dbReference type="RefSeq" id="WP_262849518.1">
    <property type="nucleotide sequence ID" value="NZ_JANZYP010000087.1"/>
</dbReference>
<accession>A0ABV9EKZ6</accession>
<protein>
    <submittedName>
        <fullName evidence="1">ATP-binding protein</fullName>
    </submittedName>
</protein>
<evidence type="ECO:0000313" key="2">
    <source>
        <dbReference type="Proteomes" id="UP001595891"/>
    </source>
</evidence>
<organism evidence="1 2">
    <name type="scientific">Sphaerisporangium corydalis</name>
    <dbReference type="NCBI Taxonomy" id="1441875"/>
    <lineage>
        <taxon>Bacteria</taxon>
        <taxon>Bacillati</taxon>
        <taxon>Actinomycetota</taxon>
        <taxon>Actinomycetes</taxon>
        <taxon>Streptosporangiales</taxon>
        <taxon>Streptosporangiaceae</taxon>
        <taxon>Sphaerisporangium</taxon>
    </lineage>
</organism>
<keyword evidence="1" id="KW-0547">Nucleotide-binding</keyword>
<evidence type="ECO:0000313" key="1">
    <source>
        <dbReference type="EMBL" id="MFC4589115.1"/>
    </source>
</evidence>
<dbReference type="Proteomes" id="UP001595891">
    <property type="component" value="Unassembled WGS sequence"/>
</dbReference>
<gene>
    <name evidence="1" type="ORF">ACFO8L_23700</name>
</gene>
<dbReference type="EMBL" id="JBHSFN010000014">
    <property type="protein sequence ID" value="MFC4589115.1"/>
    <property type="molecule type" value="Genomic_DNA"/>
</dbReference>
<name>A0ABV9EKZ6_9ACTN</name>
<reference evidence="2" key="1">
    <citation type="journal article" date="2019" name="Int. J. Syst. Evol. Microbiol.">
        <title>The Global Catalogue of Microorganisms (GCM) 10K type strain sequencing project: providing services to taxonomists for standard genome sequencing and annotation.</title>
        <authorList>
            <consortium name="The Broad Institute Genomics Platform"/>
            <consortium name="The Broad Institute Genome Sequencing Center for Infectious Disease"/>
            <person name="Wu L."/>
            <person name="Ma J."/>
        </authorList>
    </citation>
    <scope>NUCLEOTIDE SEQUENCE [LARGE SCALE GENOMIC DNA]</scope>
    <source>
        <strain evidence="2">CCUG 49560</strain>
    </source>
</reference>
<proteinExistence type="predicted"/>